<sequence>MPKKSAKQLAAVRREAARRTTNGDAKFTED</sequence>
<proteinExistence type="predicted"/>
<dbReference type="AlphaFoldDB" id="A0A915LS51"/>
<evidence type="ECO:0000313" key="3">
    <source>
        <dbReference type="WBParaSite" id="scaffold15204_cov364.g17790"/>
    </source>
</evidence>
<reference evidence="3" key="1">
    <citation type="submission" date="2022-11" db="UniProtKB">
        <authorList>
            <consortium name="WormBaseParasite"/>
        </authorList>
    </citation>
    <scope>IDENTIFICATION</scope>
</reference>
<evidence type="ECO:0000256" key="1">
    <source>
        <dbReference type="SAM" id="MobiDB-lite"/>
    </source>
</evidence>
<accession>A0A915LS51</accession>
<organism evidence="2 3">
    <name type="scientific">Meloidogyne javanica</name>
    <name type="common">Root-knot nematode worm</name>
    <dbReference type="NCBI Taxonomy" id="6303"/>
    <lineage>
        <taxon>Eukaryota</taxon>
        <taxon>Metazoa</taxon>
        <taxon>Ecdysozoa</taxon>
        <taxon>Nematoda</taxon>
        <taxon>Chromadorea</taxon>
        <taxon>Rhabditida</taxon>
        <taxon>Tylenchina</taxon>
        <taxon>Tylenchomorpha</taxon>
        <taxon>Tylenchoidea</taxon>
        <taxon>Meloidogynidae</taxon>
        <taxon>Meloidogyninae</taxon>
        <taxon>Meloidogyne</taxon>
        <taxon>Meloidogyne incognita group</taxon>
    </lineage>
</organism>
<dbReference type="Proteomes" id="UP000887561">
    <property type="component" value="Unplaced"/>
</dbReference>
<feature type="region of interest" description="Disordered" evidence="1">
    <location>
        <begin position="1"/>
        <end position="30"/>
    </location>
</feature>
<protein>
    <submittedName>
        <fullName evidence="3">Uncharacterized protein</fullName>
    </submittedName>
</protein>
<name>A0A915LS51_MELJA</name>
<evidence type="ECO:0000313" key="2">
    <source>
        <dbReference type="Proteomes" id="UP000887561"/>
    </source>
</evidence>
<dbReference type="WBParaSite" id="scaffold15204_cov364.g17790">
    <property type="protein sequence ID" value="scaffold15204_cov364.g17790"/>
    <property type="gene ID" value="scaffold15204_cov364.g17790"/>
</dbReference>
<keyword evidence="2" id="KW-1185">Reference proteome</keyword>